<sequence length="153" mass="16916">MSMWTAKQEEALATIVASLVAEKVEEPAVVDGLDAVYPALTVTVGVTLNGRHHTIQATEQPGEGWWAMFARHGRLDALQTSIDTGPAWEALKQQIGDDVFGGELMAFEDIFFAQDVRNAIEALASEAAFEHHQRHHVARVHSVKQEMDAARWQ</sequence>
<dbReference type="EMBL" id="CABPSX010000002">
    <property type="protein sequence ID" value="VVG70324.1"/>
    <property type="molecule type" value="Genomic_DNA"/>
</dbReference>
<dbReference type="RefSeq" id="WP_071068839.1">
    <property type="nucleotide sequence ID" value="NZ_CABPSX010000002.1"/>
</dbReference>
<gene>
    <name evidence="1" type="ORF">PAP18089_01284</name>
</gene>
<protein>
    <submittedName>
        <fullName evidence="1">Uncharacterized protein</fullName>
    </submittedName>
</protein>
<dbReference type="AlphaFoldDB" id="A0A5E5P1U7"/>
<evidence type="ECO:0000313" key="1">
    <source>
        <dbReference type="EMBL" id="VVG70324.1"/>
    </source>
</evidence>
<name>A0A5E5P1U7_9BURK</name>
<dbReference type="Proteomes" id="UP000364291">
    <property type="component" value="Unassembled WGS sequence"/>
</dbReference>
<reference evidence="1 2" key="1">
    <citation type="submission" date="2019-08" db="EMBL/GenBank/DDBJ databases">
        <authorList>
            <person name="Peeters C."/>
        </authorList>
    </citation>
    <scope>NUCLEOTIDE SEQUENCE [LARGE SCALE GENOMIC DNA]</scope>
    <source>
        <strain evidence="1 2">LMG 18089</strain>
    </source>
</reference>
<dbReference type="OrthoDB" id="9133796at2"/>
<organism evidence="1 2">
    <name type="scientific">Pandoraea apista</name>
    <dbReference type="NCBI Taxonomy" id="93218"/>
    <lineage>
        <taxon>Bacteria</taxon>
        <taxon>Pseudomonadati</taxon>
        <taxon>Pseudomonadota</taxon>
        <taxon>Betaproteobacteria</taxon>
        <taxon>Burkholderiales</taxon>
        <taxon>Burkholderiaceae</taxon>
        <taxon>Pandoraea</taxon>
    </lineage>
</organism>
<proteinExistence type="predicted"/>
<evidence type="ECO:0000313" key="2">
    <source>
        <dbReference type="Proteomes" id="UP000364291"/>
    </source>
</evidence>
<accession>A0A5E5P1U7</accession>